<dbReference type="Pfam" id="PF13510">
    <property type="entry name" value="Fer2_4"/>
    <property type="match status" value="1"/>
</dbReference>
<proteinExistence type="predicted"/>
<evidence type="ECO:0000313" key="3">
    <source>
        <dbReference type="Proteomes" id="UP000191418"/>
    </source>
</evidence>
<dbReference type="Proteomes" id="UP000191418">
    <property type="component" value="Unassembled WGS sequence"/>
</dbReference>
<dbReference type="Gene3D" id="3.10.20.440">
    <property type="entry name" value="2Fe-2S iron-sulphur cluster binding domain, sarcosine oxidase, alpha subunit, N-terminal domain"/>
    <property type="match status" value="1"/>
</dbReference>
<keyword evidence="1" id="KW-0560">Oxidoreductase</keyword>
<organism evidence="2 3">
    <name type="scientific">Oceanospirillum multiglobuliferum</name>
    <dbReference type="NCBI Taxonomy" id="64969"/>
    <lineage>
        <taxon>Bacteria</taxon>
        <taxon>Pseudomonadati</taxon>
        <taxon>Pseudomonadota</taxon>
        <taxon>Gammaproteobacteria</taxon>
        <taxon>Oceanospirillales</taxon>
        <taxon>Oceanospirillaceae</taxon>
        <taxon>Oceanospirillum</taxon>
    </lineage>
</organism>
<dbReference type="SUPFAM" id="SSF54292">
    <property type="entry name" value="2Fe-2S ferredoxin-like"/>
    <property type="match status" value="1"/>
</dbReference>
<accession>A0A1T4PIT0</accession>
<evidence type="ECO:0000313" key="2">
    <source>
        <dbReference type="EMBL" id="OPX55532.1"/>
    </source>
</evidence>
<dbReference type="RefSeq" id="WP_078745121.1">
    <property type="nucleotide sequence ID" value="NZ_FUXG01000008.1"/>
</dbReference>
<dbReference type="InterPro" id="IPR036010">
    <property type="entry name" value="2Fe-2S_ferredoxin-like_sf"/>
</dbReference>
<reference evidence="2 3" key="1">
    <citation type="submission" date="2017-01" db="EMBL/GenBank/DDBJ databases">
        <title>Genome Sequencing of a Marine Spirillum, Oceanospirillum multiglobuliferum ATCC 33336, from Japan.</title>
        <authorList>
            <person name="Carney J.G."/>
            <person name="Trachtenberg A.M."/>
            <person name="Rheaume B.A."/>
            <person name="Linnane J.D."/>
            <person name="Pitts N.L."/>
            <person name="Mykles D.L."/>
            <person name="Maclea K.S."/>
        </authorList>
    </citation>
    <scope>NUCLEOTIDE SEQUENCE [LARGE SCALE GENOMIC DNA]</scope>
    <source>
        <strain evidence="2 3">ATCC 33336</strain>
    </source>
</reference>
<evidence type="ECO:0008006" key="4">
    <source>
        <dbReference type="Google" id="ProtNLM"/>
    </source>
</evidence>
<dbReference type="EMBL" id="MTSM01000008">
    <property type="protein sequence ID" value="OPX55532.1"/>
    <property type="molecule type" value="Genomic_DNA"/>
</dbReference>
<evidence type="ECO:0000256" key="1">
    <source>
        <dbReference type="ARBA" id="ARBA00023002"/>
    </source>
</evidence>
<dbReference type="GO" id="GO:0051536">
    <property type="term" value="F:iron-sulfur cluster binding"/>
    <property type="evidence" value="ECO:0007669"/>
    <property type="project" value="InterPro"/>
</dbReference>
<name>A0A1T4PIT0_9GAMM</name>
<dbReference type="AlphaFoldDB" id="A0A1T4PIT0"/>
<gene>
    <name evidence="2" type="ORF">BTE48_07865</name>
</gene>
<keyword evidence="3" id="KW-1185">Reference proteome</keyword>
<sequence length="107" mass="11518">MTNVSNFKRLPSRHDASVTVFVEGQAVQVQAHDSAAAAILAAGLGHSRTTPITGSGRAPYCMMGVCFECLVEIDGQANTQGCMTLVREGMQIKRQQQARLLTDSQHD</sequence>
<dbReference type="STRING" id="64969.SAMN02745127_01515"/>
<protein>
    <recommendedName>
        <fullName evidence="4">Sarcosine oxidase subunit alpha</fullName>
    </recommendedName>
</protein>
<dbReference type="OrthoDB" id="573392at2"/>
<dbReference type="InterPro" id="IPR042204">
    <property type="entry name" value="2Fe-2S-bd_N"/>
</dbReference>
<dbReference type="GO" id="GO:0016491">
    <property type="term" value="F:oxidoreductase activity"/>
    <property type="evidence" value="ECO:0007669"/>
    <property type="project" value="UniProtKB-KW"/>
</dbReference>
<comment type="caution">
    <text evidence="2">The sequence shown here is derived from an EMBL/GenBank/DDBJ whole genome shotgun (WGS) entry which is preliminary data.</text>
</comment>